<comment type="caution">
    <text evidence="1">The sequence shown here is derived from an EMBL/GenBank/DDBJ whole genome shotgun (WGS) entry which is preliminary data.</text>
</comment>
<dbReference type="Pfam" id="PF09719">
    <property type="entry name" value="C_GCAxxG_C_C"/>
    <property type="match status" value="1"/>
</dbReference>
<accession>A0A9D2HPX3</accession>
<dbReference type="InterPro" id="IPR010181">
    <property type="entry name" value="CGCAxxGCC_motif"/>
</dbReference>
<dbReference type="EMBL" id="DWZD01000048">
    <property type="protein sequence ID" value="HJA79744.1"/>
    <property type="molecule type" value="Genomic_DNA"/>
</dbReference>
<dbReference type="Proteomes" id="UP000823821">
    <property type="component" value="Unassembled WGS sequence"/>
</dbReference>
<protein>
    <submittedName>
        <fullName evidence="1">C-GCAxxG-C-C family protein</fullName>
    </submittedName>
</protein>
<proteinExistence type="predicted"/>
<reference evidence="1" key="2">
    <citation type="submission" date="2021-04" db="EMBL/GenBank/DDBJ databases">
        <authorList>
            <person name="Gilroy R."/>
        </authorList>
    </citation>
    <scope>NUCLEOTIDE SEQUENCE</scope>
    <source>
        <strain evidence="1">5032</strain>
    </source>
</reference>
<name>A0A9D2HPX3_9BACT</name>
<sequence>MTEAVFIPLRGEDREAKARANKAAGYRCSQQISCSFAEDLHMDRDLLVRLGMPFGSGMGRGQVCGCIVGGLMVLGLRFASAAIGDKAARKVLTRKQHAFLHQFEERHGSLICRELTGRTRQQDAPDPAAGGSFFTNSCLDLMVSASRLLEDLLADEAENGPSAGQPEARP</sequence>
<evidence type="ECO:0000313" key="2">
    <source>
        <dbReference type="Proteomes" id="UP000823821"/>
    </source>
</evidence>
<reference evidence="1" key="1">
    <citation type="journal article" date="2021" name="PeerJ">
        <title>Extensive microbial diversity within the chicken gut microbiome revealed by metagenomics and culture.</title>
        <authorList>
            <person name="Gilroy R."/>
            <person name="Ravi A."/>
            <person name="Getino M."/>
            <person name="Pursley I."/>
            <person name="Horton D.L."/>
            <person name="Alikhan N.F."/>
            <person name="Baker D."/>
            <person name="Gharbi K."/>
            <person name="Hall N."/>
            <person name="Watson M."/>
            <person name="Adriaenssens E.M."/>
            <person name="Foster-Nyarko E."/>
            <person name="Jarju S."/>
            <person name="Secka A."/>
            <person name="Antonio M."/>
            <person name="Oren A."/>
            <person name="Chaudhuri R.R."/>
            <person name="La Ragione R."/>
            <person name="Hildebrand F."/>
            <person name="Pallen M.J."/>
        </authorList>
    </citation>
    <scope>NUCLEOTIDE SEQUENCE</scope>
    <source>
        <strain evidence="1">5032</strain>
    </source>
</reference>
<organism evidence="1 2">
    <name type="scientific">Candidatus Desulfovibrio intestinavium</name>
    <dbReference type="NCBI Taxonomy" id="2838534"/>
    <lineage>
        <taxon>Bacteria</taxon>
        <taxon>Pseudomonadati</taxon>
        <taxon>Thermodesulfobacteriota</taxon>
        <taxon>Desulfovibrionia</taxon>
        <taxon>Desulfovibrionales</taxon>
        <taxon>Desulfovibrionaceae</taxon>
        <taxon>Desulfovibrio</taxon>
    </lineage>
</organism>
<dbReference type="NCBIfam" id="TIGR01909">
    <property type="entry name" value="C_GCAxxG_C_C"/>
    <property type="match status" value="1"/>
</dbReference>
<evidence type="ECO:0000313" key="1">
    <source>
        <dbReference type="EMBL" id="HJA79744.1"/>
    </source>
</evidence>
<dbReference type="AlphaFoldDB" id="A0A9D2HPX3"/>
<gene>
    <name evidence="1" type="ORF">H9784_09310</name>
</gene>